<evidence type="ECO:0000259" key="7">
    <source>
        <dbReference type="Pfam" id="PF14322"/>
    </source>
</evidence>
<dbReference type="Pfam" id="PF14322">
    <property type="entry name" value="SusD-like_3"/>
    <property type="match status" value="1"/>
</dbReference>
<evidence type="ECO:0000256" key="4">
    <source>
        <dbReference type="ARBA" id="ARBA00023136"/>
    </source>
</evidence>
<dbReference type="Gene3D" id="1.25.40.390">
    <property type="match status" value="1"/>
</dbReference>
<dbReference type="Pfam" id="PF07980">
    <property type="entry name" value="SusD_RagB"/>
    <property type="match status" value="1"/>
</dbReference>
<comment type="subcellular location">
    <subcellularLocation>
        <location evidence="1">Cell outer membrane</location>
    </subcellularLocation>
</comment>
<feature type="domain" description="SusD-like N-terminal" evidence="7">
    <location>
        <begin position="85"/>
        <end position="212"/>
    </location>
</feature>
<dbReference type="SUPFAM" id="SSF48452">
    <property type="entry name" value="TPR-like"/>
    <property type="match status" value="1"/>
</dbReference>
<evidence type="ECO:0000313" key="9">
    <source>
        <dbReference type="Proteomes" id="UP001209317"/>
    </source>
</evidence>
<dbReference type="InterPro" id="IPR033985">
    <property type="entry name" value="SusD-like_N"/>
</dbReference>
<dbReference type="GO" id="GO:0009279">
    <property type="term" value="C:cell outer membrane"/>
    <property type="evidence" value="ECO:0007669"/>
    <property type="project" value="UniProtKB-SubCell"/>
</dbReference>
<dbReference type="Proteomes" id="UP001209317">
    <property type="component" value="Unassembled WGS sequence"/>
</dbReference>
<dbReference type="RefSeq" id="WP_263037242.1">
    <property type="nucleotide sequence ID" value="NZ_JAOTPL010000004.1"/>
</dbReference>
<evidence type="ECO:0000256" key="3">
    <source>
        <dbReference type="ARBA" id="ARBA00022729"/>
    </source>
</evidence>
<dbReference type="AlphaFoldDB" id="A0AAE3IMH3"/>
<gene>
    <name evidence="8" type="ORF">OD355_04405</name>
</gene>
<accession>A0AAE3IMH3</accession>
<keyword evidence="4" id="KW-0472">Membrane</keyword>
<keyword evidence="9" id="KW-1185">Reference proteome</keyword>
<dbReference type="InterPro" id="IPR012944">
    <property type="entry name" value="SusD_RagB_dom"/>
</dbReference>
<sequence length="520" mass="58506">MNNNKIFIWSILLMLIPFVMGNISCKKLLDRQPLRATMEDLNQGGLEGQIYGLYGGIRNPDLGGAAWGHIPWLAIHSFRDDDAMKGSSDADGADWAVIYDQYQYSKDHWSTNIYYERKYQMIDVANVILQTADSLKLTDPASLINIGEARFFRALAYFDLVRTYGEVRKVDFPVRNAAQVNSLAKSTVPEIYALIDGDLQYSIQHLPLNWNNAAGISRFPGRLTSGAAKTLYAKALLYRQRWSEALSLCQQIIASGQYALESNYSRIFQDAGENGPESIFEIQAYKGPGGVPDQYSLFATAQGVRGSDASGWNMGWGWNTPTQNLVDSYEQSDPRKRRTILFSGQSDDPQYGGYGRTLPPYPSVLPRPYWNKKVYADPAVQAATNDLHGNGGYNQRILRYADVILMAAEAANETGNGAMAEEYLEMVRARARESQPGVLPKITFQNQLQMRTAIKYERRIEFAMEGERFFDLVRWGDAVTVLGPLGYTHRNRYLPLPQPIIDQSDKVNGVHVLKQNPEYP</sequence>
<comment type="similarity">
    <text evidence="2">Belongs to the SusD family.</text>
</comment>
<proteinExistence type="inferred from homology"/>
<protein>
    <submittedName>
        <fullName evidence="8">RagB/SusD family nutrient uptake outer membrane protein</fullName>
    </submittedName>
</protein>
<evidence type="ECO:0000256" key="5">
    <source>
        <dbReference type="ARBA" id="ARBA00023237"/>
    </source>
</evidence>
<name>A0AAE3IMH3_9BACT</name>
<evidence type="ECO:0000313" key="8">
    <source>
        <dbReference type="EMBL" id="MCU7693755.1"/>
    </source>
</evidence>
<evidence type="ECO:0000256" key="1">
    <source>
        <dbReference type="ARBA" id="ARBA00004442"/>
    </source>
</evidence>
<dbReference type="InterPro" id="IPR011990">
    <property type="entry name" value="TPR-like_helical_dom_sf"/>
</dbReference>
<keyword evidence="5" id="KW-0998">Cell outer membrane</keyword>
<reference evidence="8" key="1">
    <citation type="submission" date="2022-10" db="EMBL/GenBank/DDBJ databases">
        <authorList>
            <person name="Kim H.S."/>
            <person name="Kim J.-S."/>
            <person name="Suh M.K."/>
            <person name="Eom M.K."/>
            <person name="Lee J.-S."/>
        </authorList>
    </citation>
    <scope>NUCLEOTIDE SEQUENCE</scope>
    <source>
        <strain evidence="8">LIP-5</strain>
    </source>
</reference>
<comment type="caution">
    <text evidence="8">The sequence shown here is derived from an EMBL/GenBank/DDBJ whole genome shotgun (WGS) entry which is preliminary data.</text>
</comment>
<organism evidence="8 9">
    <name type="scientific">Haoranjiania flava</name>
    <dbReference type="NCBI Taxonomy" id="1856322"/>
    <lineage>
        <taxon>Bacteria</taxon>
        <taxon>Pseudomonadati</taxon>
        <taxon>Bacteroidota</taxon>
        <taxon>Chitinophagia</taxon>
        <taxon>Chitinophagales</taxon>
        <taxon>Chitinophagaceae</taxon>
        <taxon>Haoranjiania</taxon>
    </lineage>
</organism>
<evidence type="ECO:0000259" key="6">
    <source>
        <dbReference type="Pfam" id="PF07980"/>
    </source>
</evidence>
<feature type="domain" description="RagB/SusD" evidence="6">
    <location>
        <begin position="276"/>
        <end position="484"/>
    </location>
</feature>
<keyword evidence="3" id="KW-0732">Signal</keyword>
<evidence type="ECO:0000256" key="2">
    <source>
        <dbReference type="ARBA" id="ARBA00006275"/>
    </source>
</evidence>
<dbReference type="EMBL" id="JAOTPL010000004">
    <property type="protein sequence ID" value="MCU7693755.1"/>
    <property type="molecule type" value="Genomic_DNA"/>
</dbReference>